<gene>
    <name evidence="5" type="ordered locus">SL003B_3417</name>
</gene>
<evidence type="ECO:0000259" key="4">
    <source>
        <dbReference type="PROSITE" id="PS50887"/>
    </source>
</evidence>
<dbReference type="Pfam" id="PF20973">
    <property type="entry name" value="VUPS"/>
    <property type="match status" value="1"/>
</dbReference>
<dbReference type="eggNOG" id="COG3706">
    <property type="taxonomic scope" value="Bacteria"/>
</dbReference>
<dbReference type="STRING" id="991905.SL003B_3417"/>
<dbReference type="PANTHER" id="PTHR45138:SF9">
    <property type="entry name" value="DIGUANYLATE CYCLASE DGCM-RELATED"/>
    <property type="match status" value="1"/>
</dbReference>
<dbReference type="EMBL" id="CP002568">
    <property type="protein sequence ID" value="ADZ71839.1"/>
    <property type="molecule type" value="Genomic_DNA"/>
</dbReference>
<keyword evidence="3" id="KW-0472">Membrane</keyword>
<dbReference type="CDD" id="cd01949">
    <property type="entry name" value="GGDEF"/>
    <property type="match status" value="1"/>
</dbReference>
<dbReference type="GO" id="GO:0052621">
    <property type="term" value="F:diguanylate cyclase activity"/>
    <property type="evidence" value="ECO:0007669"/>
    <property type="project" value="UniProtKB-EC"/>
</dbReference>
<name>F2J004_POLGS</name>
<feature type="transmembrane region" description="Helical" evidence="3">
    <location>
        <begin position="93"/>
        <end position="112"/>
    </location>
</feature>
<dbReference type="Pfam" id="PF00990">
    <property type="entry name" value="GGDEF"/>
    <property type="match status" value="1"/>
</dbReference>
<organism evidence="5 6">
    <name type="scientific">Polymorphum gilvum (strain LMG 25793 / CGMCC 1.9160 / SL003B-26A1)</name>
    <dbReference type="NCBI Taxonomy" id="991905"/>
    <lineage>
        <taxon>Bacteria</taxon>
        <taxon>Pseudomonadati</taxon>
        <taxon>Pseudomonadota</taxon>
        <taxon>Alphaproteobacteria</taxon>
        <taxon>Rhodobacterales</taxon>
        <taxon>Paracoccaceae</taxon>
        <taxon>Polymorphum</taxon>
    </lineage>
</organism>
<dbReference type="InterPro" id="IPR029787">
    <property type="entry name" value="Nucleotide_cyclase"/>
</dbReference>
<dbReference type="PATRIC" id="fig|991905.3.peg.3524"/>
<dbReference type="KEGG" id="pgv:SL003B_3417"/>
<dbReference type="InterPro" id="IPR048533">
    <property type="entry name" value="VUPS"/>
</dbReference>
<dbReference type="InterPro" id="IPR050469">
    <property type="entry name" value="Diguanylate_Cyclase"/>
</dbReference>
<feature type="transmembrane region" description="Helical" evidence="3">
    <location>
        <begin position="61"/>
        <end position="81"/>
    </location>
</feature>
<feature type="transmembrane region" description="Helical" evidence="3">
    <location>
        <begin position="166"/>
        <end position="191"/>
    </location>
</feature>
<evidence type="ECO:0000256" key="1">
    <source>
        <dbReference type="ARBA" id="ARBA00012528"/>
    </source>
</evidence>
<evidence type="ECO:0000313" key="6">
    <source>
        <dbReference type="Proteomes" id="UP000008130"/>
    </source>
</evidence>
<dbReference type="FunFam" id="3.30.70.270:FF:000001">
    <property type="entry name" value="Diguanylate cyclase domain protein"/>
    <property type="match status" value="1"/>
</dbReference>
<reference evidence="5 6" key="1">
    <citation type="journal article" date="2011" name="J. Bacteriol.">
        <title>Complete genome sequence of Polymorphum gilvum SL003B-26A1T, a crude oil-degrading bacterium from oil-polluted saline soil.</title>
        <authorList>
            <person name="Li S.G."/>
            <person name="Tang Y.Q."/>
            <person name="Nie Y."/>
            <person name="Cai M."/>
            <person name="Wu X.L."/>
        </authorList>
    </citation>
    <scope>NUCLEOTIDE SEQUENCE [LARGE SCALE GENOMIC DNA]</scope>
    <source>
        <strain evidence="6">LMG 25793 / CGMCC 1.9160 / SL003B-26A1</strain>
    </source>
</reference>
<protein>
    <recommendedName>
        <fullName evidence="1">diguanylate cyclase</fullName>
        <ecNumber evidence="1">2.7.7.65</ecNumber>
    </recommendedName>
</protein>
<dbReference type="InterPro" id="IPR000160">
    <property type="entry name" value="GGDEF_dom"/>
</dbReference>
<feature type="transmembrane region" description="Helical" evidence="3">
    <location>
        <begin position="31"/>
        <end position="55"/>
    </location>
</feature>
<dbReference type="AlphaFoldDB" id="F2J004"/>
<dbReference type="SMART" id="SM00267">
    <property type="entry name" value="GGDEF"/>
    <property type="match status" value="1"/>
</dbReference>
<evidence type="ECO:0000256" key="3">
    <source>
        <dbReference type="SAM" id="Phobius"/>
    </source>
</evidence>
<dbReference type="SUPFAM" id="SSF55073">
    <property type="entry name" value="Nucleotide cyclase"/>
    <property type="match status" value="1"/>
</dbReference>
<sequence>MAMTNTLLLVAQAALYFTVMMTLLQLRKRIGLGVFVCALGVMHFLETYLASVFYVELPFGIISPGSTVLFSGKLLMILLLYIKEDAALVRQPIYGLLIGNFLIVGLVMVLRSHETVSVVPGRLPDIGFVDEMGWLMVWGTVLLFLDAIAIILLYERLGTWLTRHVGLRFLICGAAVLTFDQAGFFLALHYVSGAPMEVLFGGWAAKMSATVVYTVFFMAYLRLFKDKDLHAEPLPFRDVFHVLTYRERYEDLLKTANTDFLTGVSHRRQFDTQAPALLERALDARHPASLFVLDIDHFKKVNDSYGHQAGDEVLATIARVLRDNQRSDDAIFRYGGEEFVILSARLGAEAALSIAERLRRTIAEVTRDAFLEPVTVSIGVAIAPQEGTTLEGLFERADSRLYEAKARGRNCVVGPQPETLCG</sequence>
<dbReference type="GO" id="GO:1902201">
    <property type="term" value="P:negative regulation of bacterial-type flagellum-dependent cell motility"/>
    <property type="evidence" value="ECO:0007669"/>
    <property type="project" value="TreeGrafter"/>
</dbReference>
<dbReference type="PANTHER" id="PTHR45138">
    <property type="entry name" value="REGULATORY COMPONENTS OF SENSORY TRANSDUCTION SYSTEM"/>
    <property type="match status" value="1"/>
</dbReference>
<dbReference type="RefSeq" id="WP_013654148.1">
    <property type="nucleotide sequence ID" value="NC_015259.1"/>
</dbReference>
<feature type="transmembrane region" description="Helical" evidence="3">
    <location>
        <begin position="203"/>
        <end position="221"/>
    </location>
</feature>
<dbReference type="Gene3D" id="3.30.70.270">
    <property type="match status" value="1"/>
</dbReference>
<keyword evidence="3 5" id="KW-0812">Transmembrane</keyword>
<dbReference type="EC" id="2.7.7.65" evidence="1"/>
<comment type="catalytic activity">
    <reaction evidence="2">
        <text>2 GTP = 3',3'-c-di-GMP + 2 diphosphate</text>
        <dbReference type="Rhea" id="RHEA:24898"/>
        <dbReference type="ChEBI" id="CHEBI:33019"/>
        <dbReference type="ChEBI" id="CHEBI:37565"/>
        <dbReference type="ChEBI" id="CHEBI:58805"/>
        <dbReference type="EC" id="2.7.7.65"/>
    </reaction>
</comment>
<dbReference type="OrthoDB" id="9812260at2"/>
<keyword evidence="3" id="KW-1133">Transmembrane helix</keyword>
<evidence type="ECO:0000313" key="5">
    <source>
        <dbReference type="EMBL" id="ADZ71839.1"/>
    </source>
</evidence>
<dbReference type="GO" id="GO:0005886">
    <property type="term" value="C:plasma membrane"/>
    <property type="evidence" value="ECO:0007669"/>
    <property type="project" value="TreeGrafter"/>
</dbReference>
<dbReference type="NCBIfam" id="TIGR00254">
    <property type="entry name" value="GGDEF"/>
    <property type="match status" value="1"/>
</dbReference>
<dbReference type="HOGENOM" id="CLU_615102_0_0_5"/>
<evidence type="ECO:0000256" key="2">
    <source>
        <dbReference type="ARBA" id="ARBA00034247"/>
    </source>
</evidence>
<dbReference type="Proteomes" id="UP000008130">
    <property type="component" value="Chromosome"/>
</dbReference>
<keyword evidence="6" id="KW-1185">Reference proteome</keyword>
<accession>F2J004</accession>
<dbReference type="InterPro" id="IPR043128">
    <property type="entry name" value="Rev_trsase/Diguanyl_cyclase"/>
</dbReference>
<feature type="domain" description="GGDEF" evidence="4">
    <location>
        <begin position="286"/>
        <end position="417"/>
    </location>
</feature>
<feature type="transmembrane region" description="Helical" evidence="3">
    <location>
        <begin position="132"/>
        <end position="154"/>
    </location>
</feature>
<dbReference type="GO" id="GO:0043709">
    <property type="term" value="P:cell adhesion involved in single-species biofilm formation"/>
    <property type="evidence" value="ECO:0007669"/>
    <property type="project" value="TreeGrafter"/>
</dbReference>
<dbReference type="PROSITE" id="PS50887">
    <property type="entry name" value="GGDEF"/>
    <property type="match status" value="1"/>
</dbReference>
<feature type="transmembrane region" description="Helical" evidence="3">
    <location>
        <begin position="6"/>
        <end position="24"/>
    </location>
</feature>
<proteinExistence type="predicted"/>